<evidence type="ECO:0000256" key="5">
    <source>
        <dbReference type="ARBA" id="ARBA00011738"/>
    </source>
</evidence>
<evidence type="ECO:0000256" key="4">
    <source>
        <dbReference type="ARBA" id="ARBA00005225"/>
    </source>
</evidence>
<evidence type="ECO:0000256" key="7">
    <source>
        <dbReference type="ARBA" id="ARBA00022490"/>
    </source>
</evidence>
<evidence type="ECO:0000313" key="18">
    <source>
        <dbReference type="Proteomes" id="UP000199391"/>
    </source>
</evidence>
<feature type="active site" description="Proton acceptor" evidence="16">
    <location>
        <position position="114"/>
    </location>
</feature>
<accession>A0A1I7ETG7</accession>
<dbReference type="SUPFAM" id="SSF53067">
    <property type="entry name" value="Actin-like ATPase domain"/>
    <property type="match status" value="2"/>
</dbReference>
<evidence type="ECO:0000256" key="10">
    <source>
        <dbReference type="ARBA" id="ARBA00022777"/>
    </source>
</evidence>
<evidence type="ECO:0000256" key="3">
    <source>
        <dbReference type="ARBA" id="ARBA00004496"/>
    </source>
</evidence>
<evidence type="ECO:0000313" key="17">
    <source>
        <dbReference type="EMBL" id="SFU27211.1"/>
    </source>
</evidence>
<evidence type="ECO:0000256" key="8">
    <source>
        <dbReference type="ARBA" id="ARBA00022679"/>
    </source>
</evidence>
<comment type="cofactor">
    <cofactor evidence="2">
        <name>K(+)</name>
        <dbReference type="ChEBI" id="CHEBI:29103"/>
    </cofactor>
</comment>
<dbReference type="STRING" id="1035707.SAMN05216552_100136"/>
<proteinExistence type="inferred from homology"/>
<dbReference type="UniPathway" id="UPA00241">
    <property type="reaction ID" value="UER00352"/>
</dbReference>
<keyword evidence="11 16" id="KW-0067">ATP-binding</keyword>
<dbReference type="GO" id="GO:0015937">
    <property type="term" value="P:coenzyme A biosynthetic process"/>
    <property type="evidence" value="ECO:0007669"/>
    <property type="project" value="UniProtKB-UniRule"/>
</dbReference>
<name>A0A1I7ETG7_9BURK</name>
<feature type="binding site" evidence="16">
    <location>
        <position position="105"/>
    </location>
    <ligand>
        <name>substrate</name>
    </ligand>
</feature>
<dbReference type="AlphaFoldDB" id="A0A1I7ETG7"/>
<dbReference type="PANTHER" id="PTHR34265">
    <property type="entry name" value="TYPE III PANTOTHENATE KINASE"/>
    <property type="match status" value="1"/>
</dbReference>
<comment type="cofactor">
    <cofactor evidence="16">
        <name>NH4(+)</name>
        <dbReference type="ChEBI" id="CHEBI:28938"/>
    </cofactor>
    <cofactor evidence="16">
        <name>K(+)</name>
        <dbReference type="ChEBI" id="CHEBI:29103"/>
    </cofactor>
    <text evidence="16">A monovalent cation. Ammonium or potassium.</text>
</comment>
<feature type="binding site" evidence="16">
    <location>
        <begin position="6"/>
        <end position="13"/>
    </location>
    <ligand>
        <name>ATP</name>
        <dbReference type="ChEBI" id="CHEBI:30616"/>
    </ligand>
</feature>
<dbReference type="InterPro" id="IPR043129">
    <property type="entry name" value="ATPase_NBD"/>
</dbReference>
<evidence type="ECO:0000256" key="6">
    <source>
        <dbReference type="ARBA" id="ARBA00012102"/>
    </source>
</evidence>
<evidence type="ECO:0000256" key="2">
    <source>
        <dbReference type="ARBA" id="ARBA00001958"/>
    </source>
</evidence>
<dbReference type="PANTHER" id="PTHR34265:SF1">
    <property type="entry name" value="TYPE III PANTOTHENATE KINASE"/>
    <property type="match status" value="1"/>
</dbReference>
<dbReference type="GO" id="GO:0004594">
    <property type="term" value="F:pantothenate kinase activity"/>
    <property type="evidence" value="ECO:0007669"/>
    <property type="project" value="UniProtKB-UniRule"/>
</dbReference>
<dbReference type="EMBL" id="FPBO01000001">
    <property type="protein sequence ID" value="SFU27211.1"/>
    <property type="molecule type" value="Genomic_DNA"/>
</dbReference>
<comment type="pathway">
    <text evidence="4 16">Cofactor biosynthesis; coenzyme A biosynthesis; CoA from (R)-pantothenate: step 1/5.</text>
</comment>
<dbReference type="GO" id="GO:0005524">
    <property type="term" value="F:ATP binding"/>
    <property type="evidence" value="ECO:0007669"/>
    <property type="project" value="UniProtKB-UniRule"/>
</dbReference>
<dbReference type="GO" id="GO:0005737">
    <property type="term" value="C:cytoplasm"/>
    <property type="evidence" value="ECO:0007669"/>
    <property type="project" value="UniProtKB-SubCell"/>
</dbReference>
<comment type="catalytic activity">
    <reaction evidence="1 16">
        <text>(R)-pantothenate + ATP = (R)-4'-phosphopantothenate + ADP + H(+)</text>
        <dbReference type="Rhea" id="RHEA:16373"/>
        <dbReference type="ChEBI" id="CHEBI:10986"/>
        <dbReference type="ChEBI" id="CHEBI:15378"/>
        <dbReference type="ChEBI" id="CHEBI:29032"/>
        <dbReference type="ChEBI" id="CHEBI:30616"/>
        <dbReference type="ChEBI" id="CHEBI:456216"/>
        <dbReference type="EC" id="2.7.1.33"/>
    </reaction>
</comment>
<comment type="subcellular location">
    <subcellularLocation>
        <location evidence="3 16">Cytoplasm</location>
    </subcellularLocation>
</comment>
<protein>
    <recommendedName>
        <fullName evidence="15 16">Type III pantothenate kinase</fullName>
        <ecNumber evidence="6 16">2.7.1.33</ecNumber>
    </recommendedName>
    <alternativeName>
        <fullName evidence="16">PanK-III</fullName>
    </alternativeName>
    <alternativeName>
        <fullName evidence="16">Pantothenic acid kinase</fullName>
    </alternativeName>
</protein>
<evidence type="ECO:0000256" key="13">
    <source>
        <dbReference type="ARBA" id="ARBA00022993"/>
    </source>
</evidence>
<comment type="subunit">
    <text evidence="5 16">Homodimer.</text>
</comment>
<evidence type="ECO:0000256" key="11">
    <source>
        <dbReference type="ARBA" id="ARBA00022840"/>
    </source>
</evidence>
<dbReference type="InterPro" id="IPR004619">
    <property type="entry name" value="Type_III_PanK"/>
</dbReference>
<feature type="binding site" evidence="16">
    <location>
        <position position="191"/>
    </location>
    <ligand>
        <name>substrate</name>
    </ligand>
</feature>
<feature type="binding site" evidence="16">
    <location>
        <position position="138"/>
    </location>
    <ligand>
        <name>ATP</name>
        <dbReference type="ChEBI" id="CHEBI:30616"/>
    </ligand>
</feature>
<dbReference type="EC" id="2.7.1.33" evidence="6 16"/>
<keyword evidence="13 16" id="KW-0173">Coenzyme A biosynthesis</keyword>
<sequence length="268" mass="27381">MMLLIDAGNTRIKWALAADASKPGQWLDYGAVMHADAAQLADAWRAAFTTHAAQGHGAVTRVLAANVAGAAVREQLERMLAAAGNAEAIEWFASIPERAGVKNGYRNPGQLGCDRFAAAIGAHALAPGRAIIVANCGTATTIDAVTADGVFLGGMILPGLGLMATSLARNTAQLPQIAQGGPLPSGFADNTDDAILSGLLAAQAGAIEHACMLHQAEDCLISGGAAQYISPALTARVPHQLVDNIVLIGLHAAVVHPDHGGADLDRPC</sequence>
<comment type="function">
    <text evidence="16">Catalyzes the phosphorylation of pantothenate (Pan), the first step in CoA biosynthesis.</text>
</comment>
<feature type="binding site" evidence="16">
    <location>
        <begin position="112"/>
        <end position="115"/>
    </location>
    <ligand>
        <name>substrate</name>
    </ligand>
</feature>
<keyword evidence="18" id="KW-1185">Reference proteome</keyword>
<comment type="caution">
    <text evidence="16">Lacks conserved residue(s) required for the propagation of feature annotation.</text>
</comment>
<dbReference type="Gene3D" id="3.30.420.40">
    <property type="match status" value="2"/>
</dbReference>
<dbReference type="NCBIfam" id="TIGR00671">
    <property type="entry name" value="baf"/>
    <property type="match status" value="1"/>
</dbReference>
<organism evidence="17 18">
    <name type="scientific">Pseudoduganella namucuonensis</name>
    <dbReference type="NCBI Taxonomy" id="1035707"/>
    <lineage>
        <taxon>Bacteria</taxon>
        <taxon>Pseudomonadati</taxon>
        <taxon>Pseudomonadota</taxon>
        <taxon>Betaproteobacteria</taxon>
        <taxon>Burkholderiales</taxon>
        <taxon>Oxalobacteraceae</taxon>
        <taxon>Telluria group</taxon>
        <taxon>Pseudoduganella</taxon>
    </lineage>
</organism>
<dbReference type="Proteomes" id="UP000199391">
    <property type="component" value="Unassembled WGS sequence"/>
</dbReference>
<gene>
    <name evidence="16" type="primary">coaX</name>
    <name evidence="17" type="ORF">SAMN05216552_100136</name>
</gene>
<keyword evidence="8 16" id="KW-0808">Transferase</keyword>
<keyword evidence="9 16" id="KW-0547">Nucleotide-binding</keyword>
<dbReference type="CDD" id="cd24015">
    <property type="entry name" value="ASKHA_NBD_PanK-III"/>
    <property type="match status" value="1"/>
</dbReference>
<evidence type="ECO:0000256" key="15">
    <source>
        <dbReference type="ARBA" id="ARBA00040883"/>
    </source>
</evidence>
<evidence type="ECO:0000256" key="14">
    <source>
        <dbReference type="ARBA" id="ARBA00038036"/>
    </source>
</evidence>
<dbReference type="HAMAP" id="MF_01274">
    <property type="entry name" value="Pantothen_kinase_3"/>
    <property type="match status" value="1"/>
</dbReference>
<evidence type="ECO:0000256" key="9">
    <source>
        <dbReference type="ARBA" id="ARBA00022741"/>
    </source>
</evidence>
<dbReference type="Pfam" id="PF03309">
    <property type="entry name" value="Pan_kinase"/>
    <property type="match status" value="1"/>
</dbReference>
<keyword evidence="12 16" id="KW-0630">Potassium</keyword>
<evidence type="ECO:0000256" key="12">
    <source>
        <dbReference type="ARBA" id="ARBA00022958"/>
    </source>
</evidence>
<dbReference type="OrthoDB" id="9781305at2"/>
<dbReference type="RefSeq" id="WP_093552186.1">
    <property type="nucleotide sequence ID" value="NZ_FPBO01000001.1"/>
</dbReference>
<comment type="similarity">
    <text evidence="14 16">Belongs to the type III pantothenate kinase family.</text>
</comment>
<keyword evidence="10 16" id="KW-0418">Kinase</keyword>
<evidence type="ECO:0000256" key="1">
    <source>
        <dbReference type="ARBA" id="ARBA00001206"/>
    </source>
</evidence>
<reference evidence="18" key="1">
    <citation type="submission" date="2016-10" db="EMBL/GenBank/DDBJ databases">
        <authorList>
            <person name="Varghese N."/>
            <person name="Submissions S."/>
        </authorList>
    </citation>
    <scope>NUCLEOTIDE SEQUENCE [LARGE SCALE GENOMIC DNA]</scope>
    <source>
        <strain evidence="18">CGMCC 1.11014</strain>
    </source>
</reference>
<keyword evidence="7 16" id="KW-0963">Cytoplasm</keyword>
<evidence type="ECO:0000256" key="16">
    <source>
        <dbReference type="HAMAP-Rule" id="MF_01274"/>
    </source>
</evidence>